<evidence type="ECO:0000256" key="9">
    <source>
        <dbReference type="PROSITE-ProRule" id="PRU00708"/>
    </source>
</evidence>
<dbReference type="GO" id="GO:0006865">
    <property type="term" value="P:amino acid transport"/>
    <property type="evidence" value="ECO:0007669"/>
    <property type="project" value="UniProtKB-KW"/>
</dbReference>
<evidence type="ECO:0000256" key="8">
    <source>
        <dbReference type="ARBA" id="ARBA00023136"/>
    </source>
</evidence>
<evidence type="ECO:0000256" key="7">
    <source>
        <dbReference type="ARBA" id="ARBA00022989"/>
    </source>
</evidence>
<keyword evidence="4 10" id="KW-0812">Transmembrane</keyword>
<keyword evidence="3" id="KW-0813">Transport</keyword>
<feature type="repeat" description="PPR" evidence="9">
    <location>
        <begin position="310"/>
        <end position="344"/>
    </location>
</feature>
<dbReference type="AlphaFoldDB" id="A0A445M3X3"/>
<dbReference type="PANTHER" id="PTHR47447">
    <property type="entry name" value="OS03G0856100 PROTEIN"/>
    <property type="match status" value="1"/>
</dbReference>
<feature type="repeat" description="PPR" evidence="9">
    <location>
        <begin position="174"/>
        <end position="208"/>
    </location>
</feature>
<dbReference type="Pfam" id="PF12854">
    <property type="entry name" value="PPR_1"/>
    <property type="match status" value="3"/>
</dbReference>
<proteinExistence type="inferred from homology"/>
<comment type="similarity">
    <text evidence="2">Belongs to the PPR family. P subfamily.</text>
</comment>
<keyword evidence="5" id="KW-0677">Repeat</keyword>
<evidence type="ECO:0000256" key="6">
    <source>
        <dbReference type="ARBA" id="ARBA00022970"/>
    </source>
</evidence>
<evidence type="ECO:0000259" key="11">
    <source>
        <dbReference type="Pfam" id="PF01490"/>
    </source>
</evidence>
<feature type="repeat" description="PPR" evidence="9">
    <location>
        <begin position="345"/>
        <end position="379"/>
    </location>
</feature>
<evidence type="ECO:0000256" key="2">
    <source>
        <dbReference type="ARBA" id="ARBA00007626"/>
    </source>
</evidence>
<keyword evidence="13" id="KW-1185">Reference proteome</keyword>
<feature type="transmembrane region" description="Helical" evidence="10">
    <location>
        <begin position="681"/>
        <end position="700"/>
    </location>
</feature>
<organism evidence="12 13">
    <name type="scientific">Glycine soja</name>
    <name type="common">Wild soybean</name>
    <dbReference type="NCBI Taxonomy" id="3848"/>
    <lineage>
        <taxon>Eukaryota</taxon>
        <taxon>Viridiplantae</taxon>
        <taxon>Streptophyta</taxon>
        <taxon>Embryophyta</taxon>
        <taxon>Tracheophyta</taxon>
        <taxon>Spermatophyta</taxon>
        <taxon>Magnoliopsida</taxon>
        <taxon>eudicotyledons</taxon>
        <taxon>Gunneridae</taxon>
        <taxon>Pentapetalae</taxon>
        <taxon>rosids</taxon>
        <taxon>fabids</taxon>
        <taxon>Fabales</taxon>
        <taxon>Fabaceae</taxon>
        <taxon>Papilionoideae</taxon>
        <taxon>50 kb inversion clade</taxon>
        <taxon>NPAAA clade</taxon>
        <taxon>indigoferoid/millettioid clade</taxon>
        <taxon>Phaseoleae</taxon>
        <taxon>Glycine</taxon>
        <taxon>Glycine subgen. Soja</taxon>
    </lineage>
</organism>
<dbReference type="Pfam" id="PF13041">
    <property type="entry name" value="PPR_2"/>
    <property type="match status" value="3"/>
</dbReference>
<protein>
    <submittedName>
        <fullName evidence="12">Pentatricopeptide repeat-containing protein, mitochondrial</fullName>
    </submittedName>
</protein>
<feature type="transmembrane region" description="Helical" evidence="10">
    <location>
        <begin position="630"/>
        <end position="653"/>
    </location>
</feature>
<feature type="domain" description="Amino acid transporter transmembrane" evidence="11">
    <location>
        <begin position="683"/>
        <end position="760"/>
    </location>
</feature>
<evidence type="ECO:0000313" key="13">
    <source>
        <dbReference type="Proteomes" id="UP000289340"/>
    </source>
</evidence>
<comment type="subcellular location">
    <subcellularLocation>
        <location evidence="1">Membrane</location>
    </subcellularLocation>
</comment>
<dbReference type="PANTHER" id="PTHR47447:SF28">
    <property type="entry name" value="PENTACOTRIPEPTIDE-REPEAT REGION OF PRORP DOMAIN-CONTAINING PROTEIN"/>
    <property type="match status" value="1"/>
</dbReference>
<dbReference type="PROSITE" id="PS51375">
    <property type="entry name" value="PPR"/>
    <property type="match status" value="9"/>
</dbReference>
<feature type="repeat" description="PPR" evidence="9">
    <location>
        <begin position="209"/>
        <end position="239"/>
    </location>
</feature>
<feature type="repeat" description="PPR" evidence="9">
    <location>
        <begin position="520"/>
        <end position="554"/>
    </location>
</feature>
<dbReference type="InterPro" id="IPR011990">
    <property type="entry name" value="TPR-like_helical_dom_sf"/>
</dbReference>
<dbReference type="EMBL" id="QZWG01000001">
    <property type="protein sequence ID" value="RZC30181.1"/>
    <property type="molecule type" value="Genomic_DNA"/>
</dbReference>
<evidence type="ECO:0000313" key="12">
    <source>
        <dbReference type="EMBL" id="RZC30181.1"/>
    </source>
</evidence>
<feature type="repeat" description="PPR" evidence="9">
    <location>
        <begin position="485"/>
        <end position="519"/>
    </location>
</feature>
<dbReference type="Pfam" id="PF01535">
    <property type="entry name" value="PPR"/>
    <property type="match status" value="2"/>
</dbReference>
<name>A0A445M3X3_GLYSO</name>
<comment type="caution">
    <text evidence="12">The sequence shown here is derived from an EMBL/GenBank/DDBJ whole genome shotgun (WGS) entry which is preliminary data.</text>
</comment>
<dbReference type="InterPro" id="IPR002885">
    <property type="entry name" value="PPR_rpt"/>
</dbReference>
<dbReference type="Proteomes" id="UP000289340">
    <property type="component" value="Chromosome 1"/>
</dbReference>
<evidence type="ECO:0000256" key="1">
    <source>
        <dbReference type="ARBA" id="ARBA00004370"/>
    </source>
</evidence>
<evidence type="ECO:0000256" key="4">
    <source>
        <dbReference type="ARBA" id="ARBA00022692"/>
    </source>
</evidence>
<dbReference type="NCBIfam" id="TIGR00756">
    <property type="entry name" value="PPR"/>
    <property type="match status" value="8"/>
</dbReference>
<feature type="repeat" description="PPR" evidence="9">
    <location>
        <begin position="380"/>
        <end position="410"/>
    </location>
</feature>
<feature type="repeat" description="PPR" evidence="9">
    <location>
        <begin position="450"/>
        <end position="484"/>
    </location>
</feature>
<evidence type="ECO:0000256" key="10">
    <source>
        <dbReference type="SAM" id="Phobius"/>
    </source>
</evidence>
<evidence type="ECO:0000256" key="3">
    <source>
        <dbReference type="ARBA" id="ARBA00022448"/>
    </source>
</evidence>
<keyword evidence="8 10" id="KW-0472">Membrane</keyword>
<feature type="transmembrane region" description="Helical" evidence="10">
    <location>
        <begin position="740"/>
        <end position="762"/>
    </location>
</feature>
<accession>A0A445M3X3</accession>
<dbReference type="GO" id="GO:0016020">
    <property type="term" value="C:membrane"/>
    <property type="evidence" value="ECO:0007669"/>
    <property type="project" value="UniProtKB-SubCell"/>
</dbReference>
<gene>
    <name evidence="12" type="ORF">D0Y65_001674</name>
</gene>
<evidence type="ECO:0000256" key="5">
    <source>
        <dbReference type="ARBA" id="ARBA00022737"/>
    </source>
</evidence>
<keyword evidence="6" id="KW-0029">Amino-acid transport</keyword>
<sequence length="788" mass="87955">MRKLWKAFAYPTSSPTHFLRRFQFQTHSSSSSAPSQEHVSQLILDQKSASEALEYFRWASTVPNFVHSQSTYRALIHKLCTFRRFDTVKQLLDEMPHSLGAPPGDDIFITIIRGLGRARMTRTVIKVLDLVYKFHGSPSLKIFNSILDVLVKEDIDMAREFYRKSMMASGVEGDDYTFGILMKGLCLTNRIGEGFKLLQLIKSRGVAPNTVVYNTLLHALCRNGKVGRARNLMNEMEDPNDVTFNILISGYCKEGNSVQALVLLEKSFSMGFVPDVVSVTKVLEILCNAGRTMEAAEVLERVESMGGLLDVVAYNTLIKGFCGAGKVKVGLHFLKQMENKGCLPNVDTYNVLISGFSESGMLDLALDLFNDMKTDGIKWNFVTFDTLIRGLCSEERIEDGFSILELMEESKEGSRGHISPYNSIIYGLLKKNGFDESAEFLTKMGNLFPRAVDRSLMILEHCKKGAIEDAKRVYDQMIDEGGIPSILVYNCLVHGFSKQGNVREAVELMNEMIANNCFPIPSTFNAVITGFCRQGKVESALKLVEDITARGCVPNTETYSPLIDVLCRNGDLQKAMQLQAHGPPHALRHRLPHPPQTRISLLLAAKSIVMVEDVFVFVKNKPDLKIFGGLSVFFYGIGVAVYAFEGIGMVLPLETEAKDKKKFGRVLGLGMDSRRFCGSRYCLWLRWVMVLAISLVALLVPNFAVFLSLVGSSVYVVLSFVLPAMFHCMVFREELGWRCVLWDGAIAVFGFVIAVTGTFTSVMERFFGLPLRHDSAQNNLFGDNNFGC</sequence>
<dbReference type="Gene3D" id="1.25.40.10">
    <property type="entry name" value="Tetratricopeptide repeat domain"/>
    <property type="match status" value="6"/>
</dbReference>
<keyword evidence="7 10" id="KW-1133">Transmembrane helix</keyword>
<dbReference type="Pfam" id="PF01490">
    <property type="entry name" value="Aa_trans"/>
    <property type="match status" value="1"/>
</dbReference>
<feature type="transmembrane region" description="Helical" evidence="10">
    <location>
        <begin position="706"/>
        <end position="728"/>
    </location>
</feature>
<reference evidence="12 13" key="1">
    <citation type="submission" date="2018-09" db="EMBL/GenBank/DDBJ databases">
        <title>A high-quality reference genome of wild soybean provides a powerful tool to mine soybean genomes.</title>
        <authorList>
            <person name="Xie M."/>
            <person name="Chung C.Y.L."/>
            <person name="Li M.-W."/>
            <person name="Wong F.-L."/>
            <person name="Chan T.-F."/>
            <person name="Lam H.-M."/>
        </authorList>
    </citation>
    <scope>NUCLEOTIDE SEQUENCE [LARGE SCALE GENOMIC DNA]</scope>
    <source>
        <strain evidence="13">cv. W05</strain>
        <tissue evidence="12">Hypocotyl of etiolated seedlings</tissue>
    </source>
</reference>
<dbReference type="InterPro" id="IPR013057">
    <property type="entry name" value="AA_transpt_TM"/>
</dbReference>
<feature type="repeat" description="PPR" evidence="9">
    <location>
        <begin position="240"/>
        <end position="274"/>
    </location>
</feature>